<keyword evidence="4 5" id="KW-0472">Membrane</keyword>
<proteinExistence type="predicted"/>
<feature type="transmembrane region" description="Helical" evidence="5">
    <location>
        <begin position="6"/>
        <end position="26"/>
    </location>
</feature>
<dbReference type="EMBL" id="DVAD01000009">
    <property type="protein sequence ID" value="HIJ99504.1"/>
    <property type="molecule type" value="Genomic_DNA"/>
</dbReference>
<evidence type="ECO:0000256" key="5">
    <source>
        <dbReference type="SAM" id="Phobius"/>
    </source>
</evidence>
<dbReference type="GO" id="GO:0016020">
    <property type="term" value="C:membrane"/>
    <property type="evidence" value="ECO:0007669"/>
    <property type="project" value="UniProtKB-SubCell"/>
</dbReference>
<evidence type="ECO:0000256" key="1">
    <source>
        <dbReference type="ARBA" id="ARBA00004141"/>
    </source>
</evidence>
<feature type="transmembrane region" description="Helical" evidence="5">
    <location>
        <begin position="38"/>
        <end position="58"/>
    </location>
</feature>
<gene>
    <name evidence="6" type="ORF">H1011_01610</name>
</gene>
<dbReference type="GO" id="GO:0006882">
    <property type="term" value="P:intracellular zinc ion homeostasis"/>
    <property type="evidence" value="ECO:0007669"/>
    <property type="project" value="TreeGrafter"/>
</dbReference>
<sequence length="247" mass="26672">MEISWIYAIISVIIVSLVSLVGVFILSSRKSLLENNLLYLVSFATGAILGNVFLHLIPEIVQTNGFGLEISLYILAGLLTAFVIEKIVHWKHMHKAGESHVHPISYLILIGDGIHNFIDGMVIGAVYLTNIPIGIATTISIIFHEIPQEIGDFSILINSGMTRAKALFYNFVSALTALLGTAIVLVIGSTTPSLEGILIPFAVGNFIYIAAADLIPEMHKETELSKSAIQFLTFLAGIGIMLVLALG</sequence>
<comment type="caution">
    <text evidence="6">The sequence shown here is derived from an EMBL/GenBank/DDBJ whole genome shotgun (WGS) entry which is preliminary data.</text>
</comment>
<feature type="transmembrane region" description="Helical" evidence="5">
    <location>
        <begin position="167"/>
        <end position="191"/>
    </location>
</feature>
<keyword evidence="7" id="KW-1185">Reference proteome</keyword>
<dbReference type="Proteomes" id="UP000604391">
    <property type="component" value="Unassembled WGS sequence"/>
</dbReference>
<keyword evidence="2 5" id="KW-0812">Transmembrane</keyword>
<dbReference type="AlphaFoldDB" id="A0A832V3V7"/>
<accession>A0A832V3V7</accession>
<reference evidence="6 7" key="1">
    <citation type="journal article" name="Nat. Commun.">
        <title>Undinarchaeota illuminate DPANN phylogeny and the impact of gene transfer on archaeal evolution.</title>
        <authorList>
            <person name="Dombrowski N."/>
            <person name="Williams T.A."/>
            <person name="Sun J."/>
            <person name="Woodcroft B.J."/>
            <person name="Lee J.H."/>
            <person name="Minh B.Q."/>
            <person name="Rinke C."/>
            <person name="Spang A."/>
        </authorList>
    </citation>
    <scope>NUCLEOTIDE SEQUENCE [LARGE SCALE GENOMIC DNA]</scope>
    <source>
        <strain evidence="6">MAG_bin17</strain>
    </source>
</reference>
<evidence type="ECO:0000256" key="3">
    <source>
        <dbReference type="ARBA" id="ARBA00022989"/>
    </source>
</evidence>
<feature type="transmembrane region" description="Helical" evidence="5">
    <location>
        <begin position="197"/>
        <end position="215"/>
    </location>
</feature>
<dbReference type="GO" id="GO:0005385">
    <property type="term" value="F:zinc ion transmembrane transporter activity"/>
    <property type="evidence" value="ECO:0007669"/>
    <property type="project" value="TreeGrafter"/>
</dbReference>
<evidence type="ECO:0000256" key="4">
    <source>
        <dbReference type="ARBA" id="ARBA00023136"/>
    </source>
</evidence>
<evidence type="ECO:0000256" key="2">
    <source>
        <dbReference type="ARBA" id="ARBA00022692"/>
    </source>
</evidence>
<feature type="transmembrane region" description="Helical" evidence="5">
    <location>
        <begin position="227"/>
        <end position="246"/>
    </location>
</feature>
<feature type="transmembrane region" description="Helical" evidence="5">
    <location>
        <begin position="124"/>
        <end position="146"/>
    </location>
</feature>
<evidence type="ECO:0000313" key="7">
    <source>
        <dbReference type="Proteomes" id="UP000604391"/>
    </source>
</evidence>
<dbReference type="InterPro" id="IPR003689">
    <property type="entry name" value="ZIP"/>
</dbReference>
<name>A0A832V3V7_9ARCH</name>
<keyword evidence="3 5" id="KW-1133">Transmembrane helix</keyword>
<feature type="transmembrane region" description="Helical" evidence="5">
    <location>
        <begin position="70"/>
        <end position="88"/>
    </location>
</feature>
<organism evidence="6 7">
    <name type="scientific">Candidatus Undinarchaeum marinum</name>
    <dbReference type="NCBI Taxonomy" id="2756141"/>
    <lineage>
        <taxon>Archaea</taxon>
        <taxon>Candidatus Undinarchaeota</taxon>
        <taxon>Candidatus Undinarchaeia</taxon>
        <taxon>Candidatus Undinarchaeales</taxon>
        <taxon>Candidatus Undinarchaeaceae</taxon>
        <taxon>Candidatus Undinarchaeum</taxon>
    </lineage>
</organism>
<evidence type="ECO:0000313" key="6">
    <source>
        <dbReference type="EMBL" id="HIJ99504.1"/>
    </source>
</evidence>
<dbReference type="PANTHER" id="PTHR16950">
    <property type="entry name" value="ZINC TRANSPORTER SLC39A7 HISTIDINE-RICH MEMBRANE PROTEIN KE4"/>
    <property type="match status" value="1"/>
</dbReference>
<comment type="subcellular location">
    <subcellularLocation>
        <location evidence="1">Membrane</location>
        <topology evidence="1">Multi-pass membrane protein</topology>
    </subcellularLocation>
</comment>
<dbReference type="Pfam" id="PF02535">
    <property type="entry name" value="Zip"/>
    <property type="match status" value="1"/>
</dbReference>
<protein>
    <submittedName>
        <fullName evidence="6">ZIP family metal transporter</fullName>
    </submittedName>
</protein>
<dbReference type="PANTHER" id="PTHR16950:SF16">
    <property type="entry name" value="ZINC TRANSPORTER ZIP13"/>
    <property type="match status" value="1"/>
</dbReference>